<evidence type="ECO:0000313" key="7">
    <source>
        <dbReference type="EMBL" id="QSZ41766.1"/>
    </source>
</evidence>
<dbReference type="PANTHER" id="PTHR32089">
    <property type="entry name" value="METHYL-ACCEPTING CHEMOTAXIS PROTEIN MCPB"/>
    <property type="match status" value="1"/>
</dbReference>
<evidence type="ECO:0000256" key="3">
    <source>
        <dbReference type="PROSITE-ProRule" id="PRU00284"/>
    </source>
</evidence>
<keyword evidence="4" id="KW-0812">Transmembrane</keyword>
<evidence type="ECO:0000256" key="4">
    <source>
        <dbReference type="SAM" id="Phobius"/>
    </source>
</evidence>
<dbReference type="InterPro" id="IPR004089">
    <property type="entry name" value="MCPsignal_dom"/>
</dbReference>
<feature type="domain" description="HAMP" evidence="6">
    <location>
        <begin position="148"/>
        <end position="195"/>
    </location>
</feature>
<dbReference type="EMBL" id="CP046072">
    <property type="protein sequence ID" value="QSZ41766.1"/>
    <property type="molecule type" value="Genomic_DNA"/>
</dbReference>
<keyword evidence="4" id="KW-0472">Membrane</keyword>
<dbReference type="GO" id="GO:0007165">
    <property type="term" value="P:signal transduction"/>
    <property type="evidence" value="ECO:0007669"/>
    <property type="project" value="UniProtKB-KW"/>
</dbReference>
<dbReference type="PANTHER" id="PTHR32089:SF112">
    <property type="entry name" value="LYSOZYME-LIKE PROTEIN-RELATED"/>
    <property type="match status" value="1"/>
</dbReference>
<reference evidence="7" key="1">
    <citation type="submission" date="2019-11" db="EMBL/GenBank/DDBJ databases">
        <authorList>
            <person name="Kojima H."/>
        </authorList>
    </citation>
    <scope>NUCLEOTIDE SEQUENCE</scope>
    <source>
        <strain evidence="7">H1576</strain>
    </source>
</reference>
<evidence type="ECO:0000313" key="8">
    <source>
        <dbReference type="Proteomes" id="UP000671852"/>
    </source>
</evidence>
<dbReference type="PROSITE" id="PS50885">
    <property type="entry name" value="HAMP"/>
    <property type="match status" value="1"/>
</dbReference>
<dbReference type="SUPFAM" id="SSF58104">
    <property type="entry name" value="Methyl-accepting chemotaxis protein (MCP) signaling domain"/>
    <property type="match status" value="1"/>
</dbReference>
<dbReference type="Gene3D" id="1.10.287.950">
    <property type="entry name" value="Methyl-accepting chemotaxis protein"/>
    <property type="match status" value="1"/>
</dbReference>
<accession>A0A975GCJ3</accession>
<feature type="transmembrane region" description="Helical" evidence="4">
    <location>
        <begin position="64"/>
        <end position="83"/>
    </location>
</feature>
<dbReference type="GO" id="GO:0016020">
    <property type="term" value="C:membrane"/>
    <property type="evidence" value="ECO:0007669"/>
    <property type="project" value="InterPro"/>
</dbReference>
<name>A0A975GCJ3_9BACT</name>
<feature type="domain" description="Methyl-accepting transducer" evidence="5">
    <location>
        <begin position="233"/>
        <end position="435"/>
    </location>
</feature>
<dbReference type="AlphaFoldDB" id="A0A975GCJ3"/>
<evidence type="ECO:0000259" key="6">
    <source>
        <dbReference type="PROSITE" id="PS50885"/>
    </source>
</evidence>
<feature type="transmembrane region" description="Helical" evidence="4">
    <location>
        <begin position="12"/>
        <end position="30"/>
    </location>
</feature>
<sequence>MYKMLSLKMKVFIPVGIASIISILLVGYIVKESTKNNVLELVKEYENIDKDAVLAASSNVMQETLIWIICLDFIVFFMLFYVLNKYIIKELNVFSNGLNDFFSFLSKKKNDITPLEVNSSDEIGKMCISINESIQNAKKSIEDDNELVANVTEITKAIDLGDISKRINIHSNNPSLMNLKDVFNEMLENLQRNVGEDMNSIEKSLTAYTNMDFTAGCPDCDSKLDDMIYNLGEDISKMLVKNSDDAQELQERSQHLNEFVEELIKASHEQYEHTKESQVATAEITSSITDMVHQASEVGSQSQEIKSVISIIGDIAEQTNLLALNAAIEAARAGEHGRGFAVVADEVRQLAERTKKSLSEISISINTLVQSIATIVQNLEVQGKKLDSFNDIIESMNENTNNSYTIVTKTSELAKSLDLSAVKILEDINSKKFKR</sequence>
<evidence type="ECO:0000259" key="5">
    <source>
        <dbReference type="PROSITE" id="PS50111"/>
    </source>
</evidence>
<dbReference type="PROSITE" id="PS50111">
    <property type="entry name" value="CHEMOTAXIS_TRANSDUC_2"/>
    <property type="match status" value="1"/>
</dbReference>
<keyword evidence="1 3" id="KW-0807">Transducer</keyword>
<comment type="similarity">
    <text evidence="2">Belongs to the methyl-accepting chemotaxis (MCP) protein family.</text>
</comment>
<evidence type="ECO:0000256" key="1">
    <source>
        <dbReference type="ARBA" id="ARBA00023224"/>
    </source>
</evidence>
<keyword evidence="8" id="KW-1185">Reference proteome</keyword>
<dbReference type="SMART" id="SM00283">
    <property type="entry name" value="MA"/>
    <property type="match status" value="1"/>
</dbReference>
<proteinExistence type="inferred from homology"/>
<protein>
    <submittedName>
        <fullName evidence="7">Methyl-accepting chemotaxis protein</fullName>
    </submittedName>
</protein>
<dbReference type="Pfam" id="PF00015">
    <property type="entry name" value="MCPsignal"/>
    <property type="match status" value="1"/>
</dbReference>
<reference evidence="7" key="2">
    <citation type="submission" date="2021-04" db="EMBL/GenBank/DDBJ databases">
        <title>Isolation and characterization of a novel species of the genus Sulfurimonas.</title>
        <authorList>
            <person name="Fukui M."/>
        </authorList>
    </citation>
    <scope>NUCLEOTIDE SEQUENCE</scope>
    <source>
        <strain evidence="7">H1576</strain>
    </source>
</reference>
<dbReference type="KEGG" id="saqt:GJV85_06470"/>
<dbReference type="InterPro" id="IPR003660">
    <property type="entry name" value="HAMP_dom"/>
</dbReference>
<keyword evidence="4" id="KW-1133">Transmembrane helix</keyword>
<dbReference type="Gene3D" id="6.10.340.10">
    <property type="match status" value="1"/>
</dbReference>
<evidence type="ECO:0000256" key="2">
    <source>
        <dbReference type="ARBA" id="ARBA00029447"/>
    </source>
</evidence>
<dbReference type="Proteomes" id="UP000671852">
    <property type="component" value="Chromosome"/>
</dbReference>
<gene>
    <name evidence="7" type="ORF">GJV85_06470</name>
</gene>
<organism evidence="7 8">
    <name type="scientific">Sulfurimonas aquatica</name>
    <dbReference type="NCBI Taxonomy" id="2672570"/>
    <lineage>
        <taxon>Bacteria</taxon>
        <taxon>Pseudomonadati</taxon>
        <taxon>Campylobacterota</taxon>
        <taxon>Epsilonproteobacteria</taxon>
        <taxon>Campylobacterales</taxon>
        <taxon>Sulfurimonadaceae</taxon>
        <taxon>Sulfurimonas</taxon>
    </lineage>
</organism>